<keyword evidence="1" id="KW-1133">Transmembrane helix</keyword>
<dbReference type="AlphaFoldDB" id="A0A378X8B2"/>
<name>A0A378X8B2_9NOCA</name>
<feature type="transmembrane region" description="Helical" evidence="1">
    <location>
        <begin position="7"/>
        <end position="27"/>
    </location>
</feature>
<feature type="transmembrane region" description="Helical" evidence="1">
    <location>
        <begin position="75"/>
        <end position="95"/>
    </location>
</feature>
<keyword evidence="3" id="KW-1185">Reference proteome</keyword>
<dbReference type="EMBL" id="UGRY01000001">
    <property type="protein sequence ID" value="SUA49035.1"/>
    <property type="molecule type" value="Genomic_DNA"/>
</dbReference>
<evidence type="ECO:0000313" key="2">
    <source>
        <dbReference type="EMBL" id="SUA49035.1"/>
    </source>
</evidence>
<reference evidence="2 3" key="1">
    <citation type="submission" date="2018-06" db="EMBL/GenBank/DDBJ databases">
        <authorList>
            <consortium name="Pathogen Informatics"/>
            <person name="Doyle S."/>
        </authorList>
    </citation>
    <scope>NUCLEOTIDE SEQUENCE [LARGE SCALE GENOMIC DNA]</scope>
    <source>
        <strain evidence="2 3">NCTC1934</strain>
    </source>
</reference>
<dbReference type="Proteomes" id="UP000255467">
    <property type="component" value="Unassembled WGS sequence"/>
</dbReference>
<proteinExistence type="predicted"/>
<keyword evidence="1" id="KW-0812">Transmembrane</keyword>
<organism evidence="2 3">
    <name type="scientific">Nocardia otitidiscaviarum</name>
    <dbReference type="NCBI Taxonomy" id="1823"/>
    <lineage>
        <taxon>Bacteria</taxon>
        <taxon>Bacillati</taxon>
        <taxon>Actinomycetota</taxon>
        <taxon>Actinomycetes</taxon>
        <taxon>Mycobacteriales</taxon>
        <taxon>Nocardiaceae</taxon>
        <taxon>Nocardia</taxon>
    </lineage>
</organism>
<sequence length="146" mass="15130">MTRYRWTTLMAVLCAAAPLYFGLNFLLDPVGAPQGFGIEPWPTGNADGYFVVKGARDIAVAAVTFLLLALGHRRLLGWVVLINAAIPFGDALAVVTHGGTAATALAVHGSAMGLVVLTAVLLLTERPRAALPTATGDTPRTAGVAH</sequence>
<evidence type="ECO:0000256" key="1">
    <source>
        <dbReference type="SAM" id="Phobius"/>
    </source>
</evidence>
<evidence type="ECO:0008006" key="4">
    <source>
        <dbReference type="Google" id="ProtNLM"/>
    </source>
</evidence>
<dbReference type="OrthoDB" id="119790at2"/>
<dbReference type="Pfam" id="PF14087">
    <property type="entry name" value="DUF4267"/>
    <property type="match status" value="1"/>
</dbReference>
<feature type="transmembrane region" description="Helical" evidence="1">
    <location>
        <begin position="47"/>
        <end position="68"/>
    </location>
</feature>
<feature type="transmembrane region" description="Helical" evidence="1">
    <location>
        <begin position="101"/>
        <end position="123"/>
    </location>
</feature>
<accession>A0A378X8B2</accession>
<dbReference type="STRING" id="1406858.GCA_000710895_04030"/>
<dbReference type="InterPro" id="IPR025363">
    <property type="entry name" value="DUF4267"/>
</dbReference>
<gene>
    <name evidence="2" type="ORF">NCTC1934_00034</name>
</gene>
<keyword evidence="1" id="KW-0472">Membrane</keyword>
<dbReference type="RefSeq" id="WP_039813590.1">
    <property type="nucleotide sequence ID" value="NZ_UGRY01000001.1"/>
</dbReference>
<evidence type="ECO:0000313" key="3">
    <source>
        <dbReference type="Proteomes" id="UP000255467"/>
    </source>
</evidence>
<protein>
    <recommendedName>
        <fullName evidence="4">DUF4267 domain-containing protein</fullName>
    </recommendedName>
</protein>